<dbReference type="PANTHER" id="PTHR36173">
    <property type="entry name" value="RIBONUCLEASE VAPC16-RELATED"/>
    <property type="match status" value="1"/>
</dbReference>
<dbReference type="RefSeq" id="WP_065255148.1">
    <property type="nucleotide sequence ID" value="NZ_JARDJM010000036.1"/>
</dbReference>
<dbReference type="OrthoDB" id="9798990at2"/>
<dbReference type="InterPro" id="IPR041705">
    <property type="entry name" value="PIN_Sll0205"/>
</dbReference>
<evidence type="ECO:0000259" key="1">
    <source>
        <dbReference type="Pfam" id="PF01850"/>
    </source>
</evidence>
<sequence length="129" mass="15017">MSAFLIDTHIYIWADSEPCRLSPQVRAILDNPNHHIYLSMASLWELQIKMQLGKLTLNTPLAQAIEHIKANNLYIILPIKERDILGLQRLPFHHKDPFDRLLISQAINHDLTLITLDEHIVKYDVKCIF</sequence>
<dbReference type="Proteomes" id="UP000092607">
    <property type="component" value="Unassembled WGS sequence"/>
</dbReference>
<dbReference type="InterPro" id="IPR002716">
    <property type="entry name" value="PIN_dom"/>
</dbReference>
<dbReference type="EMBL" id="LZMS01000040">
    <property type="protein sequence ID" value="OBX64688.1"/>
    <property type="molecule type" value="Genomic_DNA"/>
</dbReference>
<dbReference type="Gene3D" id="3.40.50.1010">
    <property type="entry name" value="5'-nuclease"/>
    <property type="match status" value="1"/>
</dbReference>
<dbReference type="AlphaFoldDB" id="A0A1B8Q4V0"/>
<reference evidence="2 3" key="1">
    <citation type="submission" date="2016-06" db="EMBL/GenBank/DDBJ databases">
        <title>Draft genome of Moraxella lacunata CCUG 57757A.</title>
        <authorList>
            <person name="Salva-Serra F."/>
            <person name="Engstrom-Jakobsson H."/>
            <person name="Thorell K."/>
            <person name="Gonzales-Siles L."/>
            <person name="Karlsson R."/>
            <person name="Boulund F."/>
            <person name="Engstrand L."/>
            <person name="Kristiansson E."/>
            <person name="Moore E."/>
        </authorList>
    </citation>
    <scope>NUCLEOTIDE SEQUENCE [LARGE SCALE GENOMIC DNA]</scope>
    <source>
        <strain evidence="2 3">CCUG 57757A</strain>
    </source>
</reference>
<proteinExistence type="predicted"/>
<name>A0A1B8Q4V0_MORLA</name>
<organism evidence="2 3">
    <name type="scientific">Moraxella lacunata</name>
    <dbReference type="NCBI Taxonomy" id="477"/>
    <lineage>
        <taxon>Bacteria</taxon>
        <taxon>Pseudomonadati</taxon>
        <taxon>Pseudomonadota</taxon>
        <taxon>Gammaproteobacteria</taxon>
        <taxon>Moraxellales</taxon>
        <taxon>Moraxellaceae</taxon>
        <taxon>Moraxella</taxon>
    </lineage>
</organism>
<protein>
    <recommendedName>
        <fullName evidence="1">PIN domain-containing protein</fullName>
    </recommendedName>
</protein>
<dbReference type="Pfam" id="PF01850">
    <property type="entry name" value="PIN"/>
    <property type="match status" value="1"/>
</dbReference>
<evidence type="ECO:0000313" key="2">
    <source>
        <dbReference type="EMBL" id="OBX64688.1"/>
    </source>
</evidence>
<dbReference type="CDD" id="cd09872">
    <property type="entry name" value="PIN_Sll0205-like"/>
    <property type="match status" value="1"/>
</dbReference>
<comment type="caution">
    <text evidence="2">The sequence shown here is derived from an EMBL/GenBank/DDBJ whole genome shotgun (WGS) entry which is preliminary data.</text>
</comment>
<gene>
    <name evidence="2" type="ORF">A9309_04060</name>
</gene>
<dbReference type="PANTHER" id="PTHR36173:SF2">
    <property type="entry name" value="RIBONUCLEASE VAPC16"/>
    <property type="match status" value="1"/>
</dbReference>
<dbReference type="InterPro" id="IPR052919">
    <property type="entry name" value="TA_system_RNase"/>
</dbReference>
<evidence type="ECO:0000313" key="3">
    <source>
        <dbReference type="Proteomes" id="UP000092607"/>
    </source>
</evidence>
<accession>A0A1B8Q4V0</accession>
<feature type="domain" description="PIN" evidence="1">
    <location>
        <begin position="5"/>
        <end position="124"/>
    </location>
</feature>
<dbReference type="SUPFAM" id="SSF88723">
    <property type="entry name" value="PIN domain-like"/>
    <property type="match status" value="1"/>
</dbReference>
<dbReference type="InterPro" id="IPR029060">
    <property type="entry name" value="PIN-like_dom_sf"/>
</dbReference>